<keyword evidence="4 6" id="KW-1133">Transmembrane helix</keyword>
<dbReference type="PANTHER" id="PTHR43823:SF3">
    <property type="entry name" value="MULTIDRUG EXPORT PROTEIN MEPA"/>
    <property type="match status" value="1"/>
</dbReference>
<evidence type="ECO:0000256" key="4">
    <source>
        <dbReference type="ARBA" id="ARBA00022989"/>
    </source>
</evidence>
<proteinExistence type="predicted"/>
<name>A0A564VYE1_9FIRM</name>
<feature type="transmembrane region" description="Helical" evidence="6">
    <location>
        <begin position="84"/>
        <end position="109"/>
    </location>
</feature>
<keyword evidence="8" id="KW-1185">Reference proteome</keyword>
<keyword evidence="3 6" id="KW-0812">Transmembrane</keyword>
<evidence type="ECO:0000256" key="6">
    <source>
        <dbReference type="SAM" id="Phobius"/>
    </source>
</evidence>
<evidence type="ECO:0000256" key="2">
    <source>
        <dbReference type="ARBA" id="ARBA00022475"/>
    </source>
</evidence>
<feature type="transmembrane region" description="Helical" evidence="6">
    <location>
        <begin position="54"/>
        <end position="72"/>
    </location>
</feature>
<reference evidence="7 8" key="1">
    <citation type="submission" date="2019-07" db="EMBL/GenBank/DDBJ databases">
        <authorList>
            <person name="Hibberd C M."/>
            <person name="Gehrig L. J."/>
            <person name="Chang H.-W."/>
            <person name="Venkatesh S."/>
        </authorList>
    </citation>
    <scope>NUCLEOTIDE SEQUENCE [LARGE SCALE GENOMIC DNA]</scope>
    <source>
        <strain evidence="7">Blautia_luti_SSTS_Bg7063</strain>
    </source>
</reference>
<comment type="subcellular location">
    <subcellularLocation>
        <location evidence="1">Cell membrane</location>
        <topology evidence="1">Multi-pass membrane protein</topology>
    </subcellularLocation>
</comment>
<dbReference type="InterPro" id="IPR051327">
    <property type="entry name" value="MATE_MepA_subfamily"/>
</dbReference>
<evidence type="ECO:0000256" key="3">
    <source>
        <dbReference type="ARBA" id="ARBA00022692"/>
    </source>
</evidence>
<dbReference type="Proteomes" id="UP000408482">
    <property type="component" value="Unassembled WGS sequence"/>
</dbReference>
<evidence type="ECO:0000256" key="1">
    <source>
        <dbReference type="ARBA" id="ARBA00004651"/>
    </source>
</evidence>
<dbReference type="GO" id="GO:0005886">
    <property type="term" value="C:plasma membrane"/>
    <property type="evidence" value="ECO:0007669"/>
    <property type="project" value="UniProtKB-SubCell"/>
</dbReference>
<sequence length="183" mass="19024">METNYAKSAYRTFLFWGVCSSLGVTISTLVDATLVGNFIGSTGLAVANIATPVFLLYLLMGITLGGGAGVLIGKKLGEADLKGVNRVFGSVLSVGLITGVLFAAVSLVFRSALCSLLGATPELLPQALQYLNVVFAFAPIYVLYNILSIAVRTDGAPKLAAISSAGVIVTNLSLDLLFMKVLT</sequence>
<dbReference type="GO" id="GO:0042910">
    <property type="term" value="F:xenobiotic transmembrane transporter activity"/>
    <property type="evidence" value="ECO:0007669"/>
    <property type="project" value="InterPro"/>
</dbReference>
<dbReference type="GO" id="GO:0015297">
    <property type="term" value="F:antiporter activity"/>
    <property type="evidence" value="ECO:0007669"/>
    <property type="project" value="InterPro"/>
</dbReference>
<dbReference type="PANTHER" id="PTHR43823">
    <property type="entry name" value="SPORULATION PROTEIN YKVU"/>
    <property type="match status" value="1"/>
</dbReference>
<gene>
    <name evidence="7" type="primary">mepA_14</name>
    <name evidence="7" type="ORF">RSSSTS7063_03184</name>
</gene>
<protein>
    <submittedName>
        <fullName evidence="7">Multidrug export protein MepA</fullName>
    </submittedName>
</protein>
<accession>A0A564VYE1</accession>
<organism evidence="7 8">
    <name type="scientific">Blautia luti</name>
    <dbReference type="NCBI Taxonomy" id="89014"/>
    <lineage>
        <taxon>Bacteria</taxon>
        <taxon>Bacillati</taxon>
        <taxon>Bacillota</taxon>
        <taxon>Clostridia</taxon>
        <taxon>Lachnospirales</taxon>
        <taxon>Lachnospiraceae</taxon>
        <taxon>Blautia</taxon>
    </lineage>
</organism>
<keyword evidence="2" id="KW-1003">Cell membrane</keyword>
<dbReference type="Pfam" id="PF01554">
    <property type="entry name" value="MatE"/>
    <property type="match status" value="1"/>
</dbReference>
<dbReference type="InterPro" id="IPR002528">
    <property type="entry name" value="MATE_fam"/>
</dbReference>
<keyword evidence="5 6" id="KW-0472">Membrane</keyword>
<dbReference type="EMBL" id="CABHNW010000074">
    <property type="protein sequence ID" value="VUX37681.1"/>
    <property type="molecule type" value="Genomic_DNA"/>
</dbReference>
<feature type="transmembrane region" description="Helical" evidence="6">
    <location>
        <begin position="129"/>
        <end position="147"/>
    </location>
</feature>
<dbReference type="AlphaFoldDB" id="A0A564VYE1"/>
<evidence type="ECO:0000313" key="8">
    <source>
        <dbReference type="Proteomes" id="UP000408482"/>
    </source>
</evidence>
<feature type="transmembrane region" description="Helical" evidence="6">
    <location>
        <begin position="12"/>
        <end position="34"/>
    </location>
</feature>
<evidence type="ECO:0000256" key="5">
    <source>
        <dbReference type="ARBA" id="ARBA00023136"/>
    </source>
</evidence>
<evidence type="ECO:0000313" key="7">
    <source>
        <dbReference type="EMBL" id="VUX37681.1"/>
    </source>
</evidence>
<dbReference type="RefSeq" id="WP_118071783.1">
    <property type="nucleotide sequence ID" value="NZ_CABHMX010000056.1"/>
</dbReference>